<dbReference type="AlphaFoldDB" id="A0A1H6F2W8"/>
<dbReference type="Proteomes" id="UP000236732">
    <property type="component" value="Unassembled WGS sequence"/>
</dbReference>
<gene>
    <name evidence="1" type="ORF">SAMN05444920_14923</name>
</gene>
<reference evidence="1 2" key="1">
    <citation type="submission" date="2016-10" db="EMBL/GenBank/DDBJ databases">
        <authorList>
            <person name="de Groot N.N."/>
        </authorList>
    </citation>
    <scope>NUCLEOTIDE SEQUENCE [LARGE SCALE GENOMIC DNA]</scope>
    <source>
        <strain evidence="1 2">CGMCC 4.7037</strain>
    </source>
</reference>
<sequence length="281" mass="31032">MEDLSKPAATVRKFAEQAAMTLVPAIPDTDLGHEVRLGPDTLDLATFLDTARQHGGGLLYLQASPFAPADDENRVADAPAHLAKHTGQIGQMDVAFAANGIVHVWQDRTPWYAEWRELAAAEAMRATYARETYENEDDDELREQEQAQRAELVEALLANPSFRAAKGVAARRPIAEAIIQAADVDWPAWRAIRTACERAEELGREKYTHLNAQLDDLVPELAADLEFQRCRTVPARNQVTERFLVSRADGFSGPVYLRDELRARAQRSGKAGNGEAATGLF</sequence>
<protein>
    <submittedName>
        <fullName evidence="1">Uncharacterized protein</fullName>
    </submittedName>
</protein>
<dbReference type="EMBL" id="FNVT01000049">
    <property type="protein sequence ID" value="SEH03953.1"/>
    <property type="molecule type" value="Genomic_DNA"/>
</dbReference>
<dbReference type="OrthoDB" id="3340672at2"/>
<accession>A0A1H6F2W8</accession>
<dbReference type="RefSeq" id="WP_146104279.1">
    <property type="nucleotide sequence ID" value="NZ_FNVT01000049.1"/>
</dbReference>
<keyword evidence="2" id="KW-1185">Reference proteome</keyword>
<name>A0A1H6F2W8_9ACTN</name>
<proteinExistence type="predicted"/>
<evidence type="ECO:0000313" key="2">
    <source>
        <dbReference type="Proteomes" id="UP000236732"/>
    </source>
</evidence>
<organism evidence="1 2">
    <name type="scientific">Nonomuraea solani</name>
    <dbReference type="NCBI Taxonomy" id="1144553"/>
    <lineage>
        <taxon>Bacteria</taxon>
        <taxon>Bacillati</taxon>
        <taxon>Actinomycetota</taxon>
        <taxon>Actinomycetes</taxon>
        <taxon>Streptosporangiales</taxon>
        <taxon>Streptosporangiaceae</taxon>
        <taxon>Nonomuraea</taxon>
    </lineage>
</organism>
<evidence type="ECO:0000313" key="1">
    <source>
        <dbReference type="EMBL" id="SEH03953.1"/>
    </source>
</evidence>